<dbReference type="EC" id="2.7.7.87" evidence="9"/>
<dbReference type="Gene3D" id="3.90.870.10">
    <property type="entry name" value="DHBP synthase"/>
    <property type="match status" value="1"/>
</dbReference>
<dbReference type="PANTHER" id="PTHR17490:SF18">
    <property type="entry name" value="THREONYLCARBAMOYL-AMP SYNTHASE"/>
    <property type="match status" value="1"/>
</dbReference>
<comment type="catalytic activity">
    <reaction evidence="8 9">
        <text>L-threonine + hydrogencarbonate + ATP = L-threonylcarbamoyladenylate + diphosphate + H2O</text>
        <dbReference type="Rhea" id="RHEA:36407"/>
        <dbReference type="ChEBI" id="CHEBI:15377"/>
        <dbReference type="ChEBI" id="CHEBI:17544"/>
        <dbReference type="ChEBI" id="CHEBI:30616"/>
        <dbReference type="ChEBI" id="CHEBI:33019"/>
        <dbReference type="ChEBI" id="CHEBI:57926"/>
        <dbReference type="ChEBI" id="CHEBI:73682"/>
        <dbReference type="EC" id="2.7.7.87"/>
    </reaction>
</comment>
<dbReference type="PROSITE" id="PS51163">
    <property type="entry name" value="YRDC"/>
    <property type="match status" value="1"/>
</dbReference>
<comment type="function">
    <text evidence="9">Required for the formation of a threonylcarbamoyl group on adenosine at position 37 (t(6)A37) in tRNAs that read codons beginning with adenine. Catalyzes the conversion of L-threonine, HCO(3)(-)/CO(2) and ATP to give threonylcarbamoyl-AMP (TC-AMP) as the acyladenylate intermediate, with the release of diphosphate.</text>
</comment>
<evidence type="ECO:0000256" key="9">
    <source>
        <dbReference type="HAMAP-Rule" id="MF_01852"/>
    </source>
</evidence>
<proteinExistence type="inferred from homology"/>
<dbReference type="HAMAP" id="MF_01852">
    <property type="entry name" value="TsaC"/>
    <property type="match status" value="1"/>
</dbReference>
<keyword evidence="3 9" id="KW-0808">Transferase</keyword>
<dbReference type="RefSeq" id="WP_009020390.1">
    <property type="nucleotide sequence ID" value="NZ_DS999411.1"/>
</dbReference>
<keyword evidence="6 9" id="KW-0547">Nucleotide-binding</keyword>
<dbReference type="InterPro" id="IPR017945">
    <property type="entry name" value="DHBP_synth_RibB-like_a/b_dom"/>
</dbReference>
<evidence type="ECO:0000256" key="7">
    <source>
        <dbReference type="ARBA" id="ARBA00022840"/>
    </source>
</evidence>
<dbReference type="HOGENOM" id="CLU_031397_6_0_6"/>
<keyword evidence="2 9" id="KW-0963">Cytoplasm</keyword>
<evidence type="ECO:0000256" key="1">
    <source>
        <dbReference type="ARBA" id="ARBA00004496"/>
    </source>
</evidence>
<comment type="similarity">
    <text evidence="9">Belongs to the SUA5 family. TsaC subfamily.</text>
</comment>
<dbReference type="GO" id="GO:0061710">
    <property type="term" value="F:L-threonylcarbamoyladenylate synthase"/>
    <property type="evidence" value="ECO:0007669"/>
    <property type="project" value="UniProtKB-EC"/>
</dbReference>
<dbReference type="GO" id="GO:0002949">
    <property type="term" value="P:tRNA threonylcarbamoyladenosine modification"/>
    <property type="evidence" value="ECO:0007669"/>
    <property type="project" value="UniProtKB-UniRule"/>
</dbReference>
<evidence type="ECO:0000256" key="8">
    <source>
        <dbReference type="ARBA" id="ARBA00048366"/>
    </source>
</evidence>
<keyword evidence="12" id="KW-1185">Reference proteome</keyword>
<comment type="subcellular location">
    <subcellularLocation>
        <location evidence="1 9">Cytoplasm</location>
    </subcellularLocation>
</comment>
<name>B8KUG4_9GAMM</name>
<dbReference type="eggNOG" id="COG0009">
    <property type="taxonomic scope" value="Bacteria"/>
</dbReference>
<dbReference type="AlphaFoldDB" id="B8KUG4"/>
<dbReference type="PANTHER" id="PTHR17490">
    <property type="entry name" value="SUA5"/>
    <property type="match status" value="1"/>
</dbReference>
<feature type="domain" description="YrdC-like" evidence="10">
    <location>
        <begin position="5"/>
        <end position="185"/>
    </location>
</feature>
<dbReference type="GO" id="GO:0000049">
    <property type="term" value="F:tRNA binding"/>
    <property type="evidence" value="ECO:0007669"/>
    <property type="project" value="TreeGrafter"/>
</dbReference>
<dbReference type="STRING" id="565045.NOR51B_1591"/>
<dbReference type="GO" id="GO:0005524">
    <property type="term" value="F:ATP binding"/>
    <property type="evidence" value="ECO:0007669"/>
    <property type="project" value="UniProtKB-UniRule"/>
</dbReference>
<dbReference type="InterPro" id="IPR023535">
    <property type="entry name" value="TC-AMP_synthase"/>
</dbReference>
<evidence type="ECO:0000256" key="3">
    <source>
        <dbReference type="ARBA" id="ARBA00022679"/>
    </source>
</evidence>
<dbReference type="InterPro" id="IPR006070">
    <property type="entry name" value="Sua5-like_dom"/>
</dbReference>
<evidence type="ECO:0000313" key="12">
    <source>
        <dbReference type="Proteomes" id="UP000004699"/>
    </source>
</evidence>
<dbReference type="GO" id="GO:0003725">
    <property type="term" value="F:double-stranded RNA binding"/>
    <property type="evidence" value="ECO:0007669"/>
    <property type="project" value="InterPro"/>
</dbReference>
<evidence type="ECO:0000256" key="6">
    <source>
        <dbReference type="ARBA" id="ARBA00022741"/>
    </source>
</evidence>
<gene>
    <name evidence="9" type="primary">tsaC</name>
    <name evidence="11" type="ORF">NOR51B_1591</name>
</gene>
<evidence type="ECO:0000256" key="5">
    <source>
        <dbReference type="ARBA" id="ARBA00022695"/>
    </source>
</evidence>
<dbReference type="GO" id="GO:0006450">
    <property type="term" value="P:regulation of translational fidelity"/>
    <property type="evidence" value="ECO:0007669"/>
    <property type="project" value="TreeGrafter"/>
</dbReference>
<evidence type="ECO:0000256" key="2">
    <source>
        <dbReference type="ARBA" id="ARBA00022490"/>
    </source>
</evidence>
<dbReference type="EMBL" id="DS999411">
    <property type="protein sequence ID" value="EED35644.1"/>
    <property type="molecule type" value="Genomic_DNA"/>
</dbReference>
<evidence type="ECO:0000313" key="11">
    <source>
        <dbReference type="EMBL" id="EED35644.1"/>
    </source>
</evidence>
<keyword evidence="5 9" id="KW-0548">Nucleotidyltransferase</keyword>
<reference evidence="12" key="1">
    <citation type="journal article" date="2013" name="BMC Microbiol.">
        <title>Taxonomy and evolution of bacteriochlorophyll a-containing members of the OM60/NOR5 clade of marine gammaproteobacteria: description of Luminiphilus syltensis gen. nov., sp. nov., reclassification of Haliea rubra as Pseudohaliea rubra gen. nov., comb. nov., and emendation of Chromatocurvus halotolerans.</title>
        <authorList>
            <person name="Spring S."/>
            <person name="Riedel T."/>
            <person name="Sproer C."/>
            <person name="Yan S."/>
            <person name="Harder J."/>
            <person name="Fuchs B.M."/>
        </authorList>
    </citation>
    <scope>NUCLEOTIDE SEQUENCE [LARGE SCALE GENOMIC DNA]</scope>
    <source>
        <strain evidence="12">NOR51-B</strain>
    </source>
</reference>
<evidence type="ECO:0000259" key="10">
    <source>
        <dbReference type="PROSITE" id="PS51163"/>
    </source>
</evidence>
<dbReference type="OrthoDB" id="9814580at2"/>
<dbReference type="GO" id="GO:0005737">
    <property type="term" value="C:cytoplasm"/>
    <property type="evidence" value="ECO:0007669"/>
    <property type="project" value="UniProtKB-SubCell"/>
</dbReference>
<dbReference type="InterPro" id="IPR050156">
    <property type="entry name" value="TC-AMP_synthase_SUA5"/>
</dbReference>
<accession>B8KUG4</accession>
<keyword evidence="7 9" id="KW-0067">ATP-binding</keyword>
<evidence type="ECO:0000256" key="4">
    <source>
        <dbReference type="ARBA" id="ARBA00022694"/>
    </source>
</evidence>
<sequence>MPAQTFNSLLIAERILLGDVVACAAEGVWGLSCDPFDGDAVEQVLALKGRSVSKGLIVVAADEWQLAPVLGHLDRSLRQELSLSWPGANTWLVDNHGVFPRWITGDSNEVAVRVTAAPALAALCRAVGGPLVSTSANPAGADPAKSAFQVVRYFGPDLPRAASAVNRNAGPSTIRRAKTGEVIRA</sequence>
<dbReference type="SUPFAM" id="SSF55821">
    <property type="entry name" value="YrdC/RibB"/>
    <property type="match status" value="1"/>
</dbReference>
<keyword evidence="4 9" id="KW-0819">tRNA processing</keyword>
<dbReference type="Proteomes" id="UP000004699">
    <property type="component" value="Unassembled WGS sequence"/>
</dbReference>
<protein>
    <recommendedName>
        <fullName evidence="9">Threonylcarbamoyl-AMP synthase</fullName>
        <shortName evidence="9">TC-AMP synthase</shortName>
        <ecNumber evidence="9">2.7.7.87</ecNumber>
    </recommendedName>
    <alternativeName>
        <fullName evidence="9">L-threonylcarbamoyladenylate synthase</fullName>
    </alternativeName>
    <alternativeName>
        <fullName evidence="9">t(6)A37 threonylcarbamoyladenosine biosynthesis protein TsaC</fullName>
    </alternativeName>
    <alternativeName>
        <fullName evidence="9">tRNA threonylcarbamoyladenosine biosynthesis protein TsaC</fullName>
    </alternativeName>
</protein>
<organism evidence="11 12">
    <name type="scientific">Luminiphilus syltensis NOR5-1B</name>
    <dbReference type="NCBI Taxonomy" id="565045"/>
    <lineage>
        <taxon>Bacteria</taxon>
        <taxon>Pseudomonadati</taxon>
        <taxon>Pseudomonadota</taxon>
        <taxon>Gammaproteobacteria</taxon>
        <taxon>Cellvibrionales</taxon>
        <taxon>Halieaceae</taxon>
        <taxon>Luminiphilus</taxon>
    </lineage>
</organism>
<dbReference type="Pfam" id="PF01300">
    <property type="entry name" value="Sua5_yciO_yrdC"/>
    <property type="match status" value="1"/>
</dbReference>